<dbReference type="Pfam" id="PF17862">
    <property type="entry name" value="AAA_lid_3"/>
    <property type="match status" value="1"/>
</dbReference>
<dbReference type="Proteomes" id="UP000005207">
    <property type="component" value="Linkage group LG22"/>
</dbReference>
<feature type="compositionally biased region" description="Low complexity" evidence="15">
    <location>
        <begin position="980"/>
        <end position="990"/>
    </location>
</feature>
<evidence type="ECO:0000256" key="3">
    <source>
        <dbReference type="ARBA" id="ARBA00022448"/>
    </source>
</evidence>
<evidence type="ECO:0000256" key="2">
    <source>
        <dbReference type="ARBA" id="ARBA00006914"/>
    </source>
</evidence>
<keyword evidence="8" id="KW-0067">ATP-binding</keyword>
<reference evidence="17" key="3">
    <citation type="submission" date="2025-09" db="UniProtKB">
        <authorList>
            <consortium name="Ensembl"/>
        </authorList>
    </citation>
    <scope>IDENTIFICATION</scope>
</reference>
<dbReference type="FunFam" id="3.40.50.300:FF:001852">
    <property type="entry name" value="Peroxisomal biogenesis factor 1"/>
    <property type="match status" value="1"/>
</dbReference>
<gene>
    <name evidence="17" type="primary">PEX1</name>
    <name evidence="17" type="synonym">pex1</name>
</gene>
<feature type="domain" description="AAA+ ATPase" evidence="16">
    <location>
        <begin position="517"/>
        <end position="664"/>
    </location>
</feature>
<dbReference type="GO" id="GO:0016558">
    <property type="term" value="P:protein import into peroxisome matrix"/>
    <property type="evidence" value="ECO:0007669"/>
    <property type="project" value="TreeGrafter"/>
</dbReference>
<keyword evidence="6" id="KW-0547">Nucleotide-binding</keyword>
<reference evidence="18" key="1">
    <citation type="submission" date="2012-01" db="EMBL/GenBank/DDBJ databases">
        <title>The Genome Sequence of Oreochromis niloticus (Nile Tilapia).</title>
        <authorList>
            <consortium name="Broad Institute Genome Assembly Team"/>
            <consortium name="Broad Institute Sequencing Platform"/>
            <person name="Di Palma F."/>
            <person name="Johnson J."/>
            <person name="Lander E.S."/>
            <person name="Lindblad-Toh K."/>
        </authorList>
    </citation>
    <scope>NUCLEOTIDE SEQUENCE [LARGE SCALE GENOMIC DNA]</scope>
</reference>
<keyword evidence="5" id="KW-0677">Repeat</keyword>
<evidence type="ECO:0000313" key="17">
    <source>
        <dbReference type="Ensembl" id="ENSONIP00000061871.1"/>
    </source>
</evidence>
<keyword evidence="3" id="KW-0813">Transport</keyword>
<feature type="compositionally biased region" description="Basic and acidic residues" evidence="15">
    <location>
        <begin position="306"/>
        <end position="319"/>
    </location>
</feature>
<organism evidence="17 18">
    <name type="scientific">Oreochromis niloticus</name>
    <name type="common">Nile tilapia</name>
    <name type="synonym">Tilapia nilotica</name>
    <dbReference type="NCBI Taxonomy" id="8128"/>
    <lineage>
        <taxon>Eukaryota</taxon>
        <taxon>Metazoa</taxon>
        <taxon>Chordata</taxon>
        <taxon>Craniata</taxon>
        <taxon>Vertebrata</taxon>
        <taxon>Euteleostomi</taxon>
        <taxon>Actinopterygii</taxon>
        <taxon>Neopterygii</taxon>
        <taxon>Teleostei</taxon>
        <taxon>Neoteleostei</taxon>
        <taxon>Acanthomorphata</taxon>
        <taxon>Ovalentaria</taxon>
        <taxon>Cichlomorphae</taxon>
        <taxon>Cichliformes</taxon>
        <taxon>Cichlidae</taxon>
        <taxon>African cichlids</taxon>
        <taxon>Pseudocrenilabrinae</taxon>
        <taxon>Oreochromini</taxon>
        <taxon>Oreochromis</taxon>
    </lineage>
</organism>
<dbReference type="Pfam" id="PF00004">
    <property type="entry name" value="AAA"/>
    <property type="match status" value="2"/>
</dbReference>
<dbReference type="InterPro" id="IPR027417">
    <property type="entry name" value="P-loop_NTPase"/>
</dbReference>
<dbReference type="SMART" id="SM00382">
    <property type="entry name" value="AAA"/>
    <property type="match status" value="2"/>
</dbReference>
<dbReference type="InterPro" id="IPR009010">
    <property type="entry name" value="Asp_de-COase-like_dom_sf"/>
</dbReference>
<dbReference type="PANTHER" id="PTHR23077">
    <property type="entry name" value="AAA-FAMILY ATPASE"/>
    <property type="match status" value="1"/>
</dbReference>
<dbReference type="InterPro" id="IPR003593">
    <property type="entry name" value="AAA+_ATPase"/>
</dbReference>
<dbReference type="InterPro" id="IPR015342">
    <property type="entry name" value="PEX1-N_C-lobe"/>
</dbReference>
<dbReference type="FunFam" id="3.10.330.10:FF:000004">
    <property type="entry name" value="Peroxisome biogenesis factor 1"/>
    <property type="match status" value="1"/>
</dbReference>
<dbReference type="Gene3D" id="2.40.40.20">
    <property type="match status" value="1"/>
</dbReference>
<evidence type="ECO:0000256" key="12">
    <source>
        <dbReference type="ARBA" id="ARBA00034532"/>
    </source>
</evidence>
<dbReference type="SUPFAM" id="SSF54585">
    <property type="entry name" value="Cdc48 domain 2-like"/>
    <property type="match status" value="1"/>
</dbReference>
<dbReference type="PANTHER" id="PTHR23077:SF12">
    <property type="entry name" value="PEROXISOMAL ATPASE PEX1"/>
    <property type="match status" value="1"/>
</dbReference>
<feature type="domain" description="AAA+ ATPase" evidence="16">
    <location>
        <begin position="781"/>
        <end position="917"/>
    </location>
</feature>
<evidence type="ECO:0000256" key="6">
    <source>
        <dbReference type="ARBA" id="ARBA00022741"/>
    </source>
</evidence>
<evidence type="ECO:0000256" key="5">
    <source>
        <dbReference type="ARBA" id="ARBA00022737"/>
    </source>
</evidence>
<evidence type="ECO:0000256" key="7">
    <source>
        <dbReference type="ARBA" id="ARBA00022801"/>
    </source>
</evidence>
<evidence type="ECO:0000259" key="16">
    <source>
        <dbReference type="SMART" id="SM00382"/>
    </source>
</evidence>
<comment type="similarity">
    <text evidence="2">Belongs to the AAA ATPase family.</text>
</comment>
<dbReference type="InterPro" id="IPR041569">
    <property type="entry name" value="AAA_lid_3"/>
</dbReference>
<dbReference type="InterPro" id="IPR029067">
    <property type="entry name" value="CDC48_domain_2-like_sf"/>
</dbReference>
<evidence type="ECO:0000256" key="14">
    <source>
        <dbReference type="SAM" id="Coils"/>
    </source>
</evidence>
<proteinExistence type="inferred from homology"/>
<evidence type="ECO:0000256" key="8">
    <source>
        <dbReference type="ARBA" id="ARBA00022840"/>
    </source>
</evidence>
<evidence type="ECO:0000256" key="13">
    <source>
        <dbReference type="ARBA" id="ARBA00048778"/>
    </source>
</evidence>
<feature type="region of interest" description="Disordered" evidence="15">
    <location>
        <begin position="172"/>
        <end position="214"/>
    </location>
</feature>
<dbReference type="PROSITE" id="PS00674">
    <property type="entry name" value="AAA"/>
    <property type="match status" value="1"/>
</dbReference>
<comment type="subcellular location">
    <subcellularLocation>
        <location evidence="1">Membrane</location>
    </subcellularLocation>
</comment>
<dbReference type="Ensembl" id="ENSONIT00000078038.1">
    <property type="protein sequence ID" value="ENSONIP00000061871.1"/>
    <property type="gene ID" value="ENSONIG00000002198.2"/>
</dbReference>
<dbReference type="AlphaFoldDB" id="A0A669DTG0"/>
<evidence type="ECO:0000256" key="9">
    <source>
        <dbReference type="ARBA" id="ARBA00022927"/>
    </source>
</evidence>
<evidence type="ECO:0000256" key="11">
    <source>
        <dbReference type="ARBA" id="ARBA00032509"/>
    </source>
</evidence>
<accession>A0A669DTG0</accession>
<keyword evidence="10" id="KW-0472">Membrane</keyword>
<dbReference type="InterPro" id="IPR050168">
    <property type="entry name" value="AAA_ATPase_domain"/>
</dbReference>
<dbReference type="FunFam" id="1.10.8.60:FF:000105">
    <property type="entry name" value="PeRoXisome assembly factor"/>
    <property type="match status" value="1"/>
</dbReference>
<dbReference type="GeneTree" id="ENSGT00550000075032"/>
<evidence type="ECO:0000256" key="1">
    <source>
        <dbReference type="ARBA" id="ARBA00004370"/>
    </source>
</evidence>
<dbReference type="InterPro" id="IPR015343">
    <property type="entry name" value="PEX1-N-lobe"/>
</dbReference>
<evidence type="ECO:0000256" key="10">
    <source>
        <dbReference type="ARBA" id="ARBA00023136"/>
    </source>
</evidence>
<dbReference type="GO" id="GO:0016887">
    <property type="term" value="F:ATP hydrolysis activity"/>
    <property type="evidence" value="ECO:0007669"/>
    <property type="project" value="InterPro"/>
</dbReference>
<evidence type="ECO:0000256" key="4">
    <source>
        <dbReference type="ARBA" id="ARBA00022593"/>
    </source>
</evidence>
<keyword evidence="9" id="KW-0653">Protein transport</keyword>
<dbReference type="Pfam" id="PF09262">
    <property type="entry name" value="PEX-1N"/>
    <property type="match status" value="1"/>
</dbReference>
<feature type="coiled-coil region" evidence="14">
    <location>
        <begin position="1095"/>
        <end position="1122"/>
    </location>
</feature>
<evidence type="ECO:0000313" key="18">
    <source>
        <dbReference type="Proteomes" id="UP000005207"/>
    </source>
</evidence>
<dbReference type="GO" id="GO:0005829">
    <property type="term" value="C:cytosol"/>
    <property type="evidence" value="ECO:0007669"/>
    <property type="project" value="TreeGrafter"/>
</dbReference>
<reference evidence="17" key="2">
    <citation type="submission" date="2025-08" db="UniProtKB">
        <authorList>
            <consortium name="Ensembl"/>
        </authorList>
    </citation>
    <scope>IDENTIFICATION</scope>
</reference>
<dbReference type="CDD" id="cd19526">
    <property type="entry name" value="RecA-like_PEX1_r2"/>
    <property type="match status" value="1"/>
</dbReference>
<dbReference type="Gene3D" id="3.10.330.10">
    <property type="match status" value="1"/>
</dbReference>
<sequence>RFHLVEAKDCNTFVYSGIHSQPIYGLFQNQPLELSCGHGPPVFLTWTQNRASSSLDSHKVELCRQLGEKQGLTDGEQGFLRPCHQVSSLDRVFVEPVSADDWEILELHSSALELQLLDQIRVVFQDAVFPVWVDNHTVIFIRIASLSPRVPYGRLEQFTELVVSPKIRAETGTHTHSQLKANPNSESFHRQPNMDFSSPSGPSSESTSSTSNSHQWGGIADLKSLFHHMIKGAYDPVKEQPPLPEIPALLTDSLYRVCGSPPHSLSTISHVATNAIHIFPWSHSFNARLSEGHSSITYGLLSKVPSPKEMRDRTKQAMEKKKKPRVTKETATPEGEEVKEEEAMVVRAVCHCTELFGCKERSKGEIHSGRVWIPEPLASRLNIPAHSTVRIKSVKSAIKVASTICLQPLNPLVSAGMYISKLEFALTVLKPEPQTEASDQLFLLAPTVIQKKDIQVSPCKWRIIYLRFFLHQSHSCLFVFFPSGMDELCRTGFEFISHSLLGSPLSRELCATGRGLQGGALLITGAKGSGKSTLSQAFCRKAREELDAHVEVVDCKKLQGKRVETVRQNLMDIFEQAEWRQPSVVLLDDLDHLTRAPASPEHEHGPEALLQQHIAQSLQDVVDEVMLHSSLVCLIITSQSEHSLHPSLTEVHGSHFIQGFVNIPPPDQSCLSVETLQSLDMGAVAKETEGYTPQDLVLLLERAVHANAMQRGHSVCLSWRDFAQALKGFTPPSLWGVDLHTPSGFGLDRVGGLKEVRQQLMDTILLPAKYPVLFANLPIRHRSGALLYGAPGTGKTLLARAVSKDSGMNFISIKGPELLSKYIGASEKGVRDVFQRAQAAKPCILFFDEFDALAPRRGHDSTGVTDRVVNQLLTQLDGVEGLQGVYVLAATSRPDLIDPALLRPGRLDKSLYCPPPDLEARVEILKALTAGVPLAPDVDLEQLAAATAQFTGADLKALLYNAQLEAVHNSIGTSAPHLTSGSESDMSLSSMIFPNNQGSGSDDSAGEGESGMGLDQSMVVVEPSELHAENKHHHGNVWRLYFGSSYESELENSKPNSQCISGPSSMNTDFTGGSVCDHASSVNPAYMPSLQRGYEELGREQLERLQQEINNIKSNYRKANVSDSAKQPGLLLRLAHVNAALAVTKPSLSQADWKRYTKL</sequence>
<feature type="compositionally biased region" description="Low complexity" evidence="15">
    <location>
        <begin position="197"/>
        <end position="213"/>
    </location>
</feature>
<feature type="compositionally biased region" description="Polar residues" evidence="15">
    <location>
        <begin position="174"/>
        <end position="186"/>
    </location>
</feature>
<dbReference type="FunFam" id="3.40.50.300:FF:000966">
    <property type="entry name" value="Peroxisomal biogenesis factor 1"/>
    <property type="match status" value="1"/>
</dbReference>
<dbReference type="Gene3D" id="1.10.8.60">
    <property type="match status" value="1"/>
</dbReference>
<feature type="region of interest" description="Disordered" evidence="15">
    <location>
        <begin position="306"/>
        <end position="339"/>
    </location>
</feature>
<dbReference type="Gene3D" id="3.40.50.300">
    <property type="entry name" value="P-loop containing nucleotide triphosphate hydrolases"/>
    <property type="match status" value="2"/>
</dbReference>
<evidence type="ECO:0000256" key="15">
    <source>
        <dbReference type="SAM" id="MobiDB-lite"/>
    </source>
</evidence>
<dbReference type="GO" id="GO:0005524">
    <property type="term" value="F:ATP binding"/>
    <property type="evidence" value="ECO:0007669"/>
    <property type="project" value="UniProtKB-KW"/>
</dbReference>
<comment type="catalytic activity">
    <reaction evidence="13">
        <text>ATP + H2O = ADP + phosphate + H(+)</text>
        <dbReference type="Rhea" id="RHEA:13065"/>
        <dbReference type="ChEBI" id="CHEBI:15377"/>
        <dbReference type="ChEBI" id="CHEBI:15378"/>
        <dbReference type="ChEBI" id="CHEBI:30616"/>
        <dbReference type="ChEBI" id="CHEBI:43474"/>
        <dbReference type="ChEBI" id="CHEBI:456216"/>
    </reaction>
    <physiologicalReaction direction="left-to-right" evidence="13">
        <dbReference type="Rhea" id="RHEA:13066"/>
    </physiologicalReaction>
</comment>
<dbReference type="SUPFAM" id="SSF52540">
    <property type="entry name" value="P-loop containing nucleoside triphosphate hydrolases"/>
    <property type="match status" value="2"/>
</dbReference>
<keyword evidence="14" id="KW-0175">Coiled coil</keyword>
<dbReference type="InterPro" id="IPR003960">
    <property type="entry name" value="ATPase_AAA_CS"/>
</dbReference>
<dbReference type="InterPro" id="IPR003959">
    <property type="entry name" value="ATPase_AAA_core"/>
</dbReference>
<keyword evidence="18" id="KW-1185">Reference proteome</keyword>
<protein>
    <recommendedName>
        <fullName evidence="12">Peroxisomal ATPase PEX1</fullName>
    </recommendedName>
    <alternativeName>
        <fullName evidence="11">Peroxin-1</fullName>
    </alternativeName>
</protein>
<dbReference type="GO" id="GO:0005778">
    <property type="term" value="C:peroxisomal membrane"/>
    <property type="evidence" value="ECO:0007669"/>
    <property type="project" value="TreeGrafter"/>
</dbReference>
<keyword evidence="4" id="KW-0962">Peroxisome biogenesis</keyword>
<dbReference type="Pfam" id="PF09263">
    <property type="entry name" value="PEX-2N"/>
    <property type="match status" value="1"/>
</dbReference>
<dbReference type="SUPFAM" id="SSF50692">
    <property type="entry name" value="ADC-like"/>
    <property type="match status" value="1"/>
</dbReference>
<keyword evidence="7" id="KW-0378">Hydrolase</keyword>
<name>A0A669DTG0_ORENI</name>
<feature type="region of interest" description="Disordered" evidence="15">
    <location>
        <begin position="975"/>
        <end position="1012"/>
    </location>
</feature>